<dbReference type="GO" id="GO:0003676">
    <property type="term" value="F:nucleic acid binding"/>
    <property type="evidence" value="ECO:0007669"/>
    <property type="project" value="InterPro"/>
</dbReference>
<dbReference type="OrthoDB" id="166633at2759"/>
<dbReference type="Proteomes" id="UP000237271">
    <property type="component" value="Unassembled WGS sequence"/>
</dbReference>
<dbReference type="Gene3D" id="3.30.420.10">
    <property type="entry name" value="Ribonuclease H-like superfamily/Ribonuclease H"/>
    <property type="match status" value="1"/>
</dbReference>
<proteinExistence type="predicted"/>
<protein>
    <submittedName>
        <fullName evidence="1">Uncharacterized protein</fullName>
    </submittedName>
</protein>
<dbReference type="EMBL" id="NCKW01007004">
    <property type="protein sequence ID" value="POM70462.1"/>
    <property type="molecule type" value="Genomic_DNA"/>
</dbReference>
<organism evidence="1 2">
    <name type="scientific">Phytophthora palmivora</name>
    <dbReference type="NCBI Taxonomy" id="4796"/>
    <lineage>
        <taxon>Eukaryota</taxon>
        <taxon>Sar</taxon>
        <taxon>Stramenopiles</taxon>
        <taxon>Oomycota</taxon>
        <taxon>Peronosporomycetes</taxon>
        <taxon>Peronosporales</taxon>
        <taxon>Peronosporaceae</taxon>
        <taxon>Phytophthora</taxon>
    </lineage>
</organism>
<dbReference type="AlphaFoldDB" id="A0A2P4XY22"/>
<evidence type="ECO:0000313" key="1">
    <source>
        <dbReference type="EMBL" id="POM70462.1"/>
    </source>
</evidence>
<reference evidence="1 2" key="1">
    <citation type="journal article" date="2017" name="Genome Biol. Evol.">
        <title>Phytophthora megakarya and P. palmivora, closely related causal agents of cacao black pod rot, underwent increases in genome sizes and gene numbers by different mechanisms.</title>
        <authorList>
            <person name="Ali S.S."/>
            <person name="Shao J."/>
            <person name="Lary D.J."/>
            <person name="Kronmiller B."/>
            <person name="Shen D."/>
            <person name="Strem M.D."/>
            <person name="Amoako-Attah I."/>
            <person name="Akrofi A.Y."/>
            <person name="Begoude B.A."/>
            <person name="Ten Hoopen G.M."/>
            <person name="Coulibaly K."/>
            <person name="Kebe B.I."/>
            <person name="Melnick R.L."/>
            <person name="Guiltinan M.J."/>
            <person name="Tyler B.M."/>
            <person name="Meinhardt L.W."/>
            <person name="Bailey B.A."/>
        </authorList>
    </citation>
    <scope>NUCLEOTIDE SEQUENCE [LARGE SCALE GENOMIC DNA]</scope>
    <source>
        <strain evidence="2">sbr112.9</strain>
    </source>
</reference>
<evidence type="ECO:0000313" key="2">
    <source>
        <dbReference type="Proteomes" id="UP000237271"/>
    </source>
</evidence>
<keyword evidence="2" id="KW-1185">Reference proteome</keyword>
<gene>
    <name evidence="1" type="ORF">PHPALM_13096</name>
</gene>
<sequence length="112" mass="13010">MVIVDRLTKRAKFVATQTTDSAEDTANVFMKNYVKDHGLPKTIVSDPFLKVAQDRMSEAQERMKYYYDRNRLVQDFKTGDMVLLDGKNLDIRHKGYAQSKKPKTSKLAPWCY</sequence>
<name>A0A2P4XY22_9STRA</name>
<comment type="caution">
    <text evidence="1">The sequence shown here is derived from an EMBL/GenBank/DDBJ whole genome shotgun (WGS) entry which is preliminary data.</text>
</comment>
<dbReference type="InterPro" id="IPR036397">
    <property type="entry name" value="RNaseH_sf"/>
</dbReference>
<accession>A0A2P4XY22</accession>